<comment type="caution">
    <text evidence="1">The sequence shown here is derived from an EMBL/GenBank/DDBJ whole genome shotgun (WGS) entry which is preliminary data.</text>
</comment>
<reference evidence="1" key="1">
    <citation type="submission" date="2023-05" db="EMBL/GenBank/DDBJ databases">
        <title>Nepenthes gracilis genome sequencing.</title>
        <authorList>
            <person name="Fukushima K."/>
        </authorList>
    </citation>
    <scope>NUCLEOTIDE SEQUENCE</scope>
    <source>
        <strain evidence="1">SING2019-196</strain>
    </source>
</reference>
<name>A0AAD3XVW6_NEPGR</name>
<gene>
    <name evidence="1" type="ORF">Nepgr_020275</name>
</gene>
<protein>
    <submittedName>
        <fullName evidence="1">Uncharacterized protein</fullName>
    </submittedName>
</protein>
<keyword evidence="2" id="KW-1185">Reference proteome</keyword>
<proteinExistence type="predicted"/>
<dbReference type="AlphaFoldDB" id="A0AAD3XVW6"/>
<evidence type="ECO:0000313" key="1">
    <source>
        <dbReference type="EMBL" id="GMH18434.1"/>
    </source>
</evidence>
<dbReference type="Proteomes" id="UP001279734">
    <property type="component" value="Unassembled WGS sequence"/>
</dbReference>
<sequence length="79" mass="8742">MRHVAMNLATFTLPDEFHSVSLRGGPVEPLPHDFERKVLAPNVRAAQSQVHFGQRLVGFLWREAFQEGSGVSSPVQSSV</sequence>
<accession>A0AAD3XVW6</accession>
<evidence type="ECO:0000313" key="2">
    <source>
        <dbReference type="Proteomes" id="UP001279734"/>
    </source>
</evidence>
<organism evidence="1 2">
    <name type="scientific">Nepenthes gracilis</name>
    <name type="common">Slender pitcher plant</name>
    <dbReference type="NCBI Taxonomy" id="150966"/>
    <lineage>
        <taxon>Eukaryota</taxon>
        <taxon>Viridiplantae</taxon>
        <taxon>Streptophyta</taxon>
        <taxon>Embryophyta</taxon>
        <taxon>Tracheophyta</taxon>
        <taxon>Spermatophyta</taxon>
        <taxon>Magnoliopsida</taxon>
        <taxon>eudicotyledons</taxon>
        <taxon>Gunneridae</taxon>
        <taxon>Pentapetalae</taxon>
        <taxon>Caryophyllales</taxon>
        <taxon>Nepenthaceae</taxon>
        <taxon>Nepenthes</taxon>
    </lineage>
</organism>
<dbReference type="EMBL" id="BSYO01000019">
    <property type="protein sequence ID" value="GMH18434.1"/>
    <property type="molecule type" value="Genomic_DNA"/>
</dbReference>